<feature type="transmembrane region" description="Helical" evidence="1">
    <location>
        <begin position="6"/>
        <end position="28"/>
    </location>
</feature>
<proteinExistence type="predicted"/>
<dbReference type="Proteomes" id="UP001175271">
    <property type="component" value="Unassembled WGS sequence"/>
</dbReference>
<sequence>MSSMHGAAISAFFSNHLFFFVLTFQVIVKQKSVVRPPGPSSSLIAAYLESTRESSRRFDGIFYNNIQFYDATGPEISVALRNEMSYYAHQLTTIQISPAHVYEKAVRNLEEARLSNVISAIEKAKNEVIEVVRSERRTYLESVIIAYCNDFDQVDRADVQRRLKEFDNRLTDLKIPLSGYLWHNHTPGLNATCLSPYPTTDALLKIHDDQRSHVGERTKCLRNLDHTSPNIYYTERHCTSYNRNEGEYRENNDRLHYIFIGLLCPRLVEEDGCRSEEY</sequence>
<keyword evidence="3" id="KW-1185">Reference proteome</keyword>
<keyword evidence="1" id="KW-0472">Membrane</keyword>
<keyword evidence="1" id="KW-1133">Transmembrane helix</keyword>
<evidence type="ECO:0000313" key="2">
    <source>
        <dbReference type="EMBL" id="KAK0407946.1"/>
    </source>
</evidence>
<gene>
    <name evidence="2" type="ORF">QR680_003690</name>
</gene>
<keyword evidence="1" id="KW-0812">Transmembrane</keyword>
<accession>A0AA39HL75</accession>
<organism evidence="2 3">
    <name type="scientific">Steinernema hermaphroditum</name>
    <dbReference type="NCBI Taxonomy" id="289476"/>
    <lineage>
        <taxon>Eukaryota</taxon>
        <taxon>Metazoa</taxon>
        <taxon>Ecdysozoa</taxon>
        <taxon>Nematoda</taxon>
        <taxon>Chromadorea</taxon>
        <taxon>Rhabditida</taxon>
        <taxon>Tylenchina</taxon>
        <taxon>Panagrolaimomorpha</taxon>
        <taxon>Strongyloidoidea</taxon>
        <taxon>Steinernematidae</taxon>
        <taxon>Steinernema</taxon>
    </lineage>
</organism>
<comment type="caution">
    <text evidence="2">The sequence shown here is derived from an EMBL/GenBank/DDBJ whole genome shotgun (WGS) entry which is preliminary data.</text>
</comment>
<protein>
    <submittedName>
        <fullName evidence="2">Uncharacterized protein</fullName>
    </submittedName>
</protein>
<reference evidence="2" key="1">
    <citation type="submission" date="2023-06" db="EMBL/GenBank/DDBJ databases">
        <title>Genomic analysis of the entomopathogenic nematode Steinernema hermaphroditum.</title>
        <authorList>
            <person name="Schwarz E.M."/>
            <person name="Heppert J.K."/>
            <person name="Baniya A."/>
            <person name="Schwartz H.T."/>
            <person name="Tan C.-H."/>
            <person name="Antoshechkin I."/>
            <person name="Sternberg P.W."/>
            <person name="Goodrich-Blair H."/>
            <person name="Dillman A.R."/>
        </authorList>
    </citation>
    <scope>NUCLEOTIDE SEQUENCE</scope>
    <source>
        <strain evidence="2">PS9179</strain>
        <tissue evidence="2">Whole animal</tissue>
    </source>
</reference>
<dbReference type="EMBL" id="JAUCMV010000003">
    <property type="protein sequence ID" value="KAK0407946.1"/>
    <property type="molecule type" value="Genomic_DNA"/>
</dbReference>
<name>A0AA39HL75_9BILA</name>
<evidence type="ECO:0000256" key="1">
    <source>
        <dbReference type="SAM" id="Phobius"/>
    </source>
</evidence>
<dbReference type="AlphaFoldDB" id="A0AA39HL75"/>
<evidence type="ECO:0000313" key="3">
    <source>
        <dbReference type="Proteomes" id="UP001175271"/>
    </source>
</evidence>